<dbReference type="Pfam" id="PF01476">
    <property type="entry name" value="LysM"/>
    <property type="match status" value="2"/>
</dbReference>
<keyword evidence="2" id="KW-0732">Signal</keyword>
<reference evidence="4 5" key="1">
    <citation type="submission" date="2020-11" db="EMBL/GenBank/DDBJ databases">
        <title>Description of Pontivivens ytuae sp. nov. isolated from deep sea sediment of Mariana Trench.</title>
        <authorList>
            <person name="Wang Z."/>
            <person name="Sun Q.-L."/>
            <person name="Xu X.-D."/>
            <person name="Tang Y.-Z."/>
            <person name="Zhang J."/>
        </authorList>
    </citation>
    <scope>NUCLEOTIDE SEQUENCE [LARGE SCALE GENOMIC DNA]</scope>
    <source>
        <strain evidence="4 5">MT2928</strain>
    </source>
</reference>
<dbReference type="Gene3D" id="3.10.350.10">
    <property type="entry name" value="LysM domain"/>
    <property type="match status" value="2"/>
</dbReference>
<name>A0A7S9LS92_9RHOB</name>
<accession>A0A7S9LS92</accession>
<dbReference type="InterPro" id="IPR050570">
    <property type="entry name" value="Cell_wall_metabolism_enzyme"/>
</dbReference>
<proteinExistence type="predicted"/>
<feature type="domain" description="LysM" evidence="3">
    <location>
        <begin position="73"/>
        <end position="117"/>
    </location>
</feature>
<organism evidence="4 5">
    <name type="scientific">Pontivivens ytuae</name>
    <dbReference type="NCBI Taxonomy" id="2789856"/>
    <lineage>
        <taxon>Bacteria</taxon>
        <taxon>Pseudomonadati</taxon>
        <taxon>Pseudomonadota</taxon>
        <taxon>Alphaproteobacteria</taxon>
        <taxon>Rhodobacterales</taxon>
        <taxon>Paracoccaceae</taxon>
        <taxon>Pontivivens</taxon>
    </lineage>
</organism>
<dbReference type="EMBL" id="CP064942">
    <property type="protein sequence ID" value="QPH54354.1"/>
    <property type="molecule type" value="Genomic_DNA"/>
</dbReference>
<feature type="domain" description="LysM" evidence="3">
    <location>
        <begin position="185"/>
        <end position="229"/>
    </location>
</feature>
<dbReference type="InterPro" id="IPR036779">
    <property type="entry name" value="LysM_dom_sf"/>
</dbReference>
<evidence type="ECO:0000313" key="5">
    <source>
        <dbReference type="Proteomes" id="UP000594800"/>
    </source>
</evidence>
<dbReference type="Gene3D" id="2.70.70.10">
    <property type="entry name" value="Glucose Permease (Domain IIA)"/>
    <property type="match status" value="1"/>
</dbReference>
<feature type="signal peptide" evidence="2">
    <location>
        <begin position="1"/>
        <end position="24"/>
    </location>
</feature>
<dbReference type="Pfam" id="PF01551">
    <property type="entry name" value="Peptidase_M23"/>
    <property type="match status" value="1"/>
</dbReference>
<dbReference type="PROSITE" id="PS51257">
    <property type="entry name" value="PROKAR_LIPOPROTEIN"/>
    <property type="match status" value="1"/>
</dbReference>
<dbReference type="PANTHER" id="PTHR21666">
    <property type="entry name" value="PEPTIDASE-RELATED"/>
    <property type="match status" value="1"/>
</dbReference>
<dbReference type="CDD" id="cd00118">
    <property type="entry name" value="LysM"/>
    <property type="match status" value="2"/>
</dbReference>
<dbReference type="InterPro" id="IPR018392">
    <property type="entry name" value="LysM"/>
</dbReference>
<dbReference type="InterPro" id="IPR016047">
    <property type="entry name" value="M23ase_b-sheet_dom"/>
</dbReference>
<dbReference type="CDD" id="cd12797">
    <property type="entry name" value="M23_peptidase"/>
    <property type="match status" value="1"/>
</dbReference>
<evidence type="ECO:0000256" key="2">
    <source>
        <dbReference type="SAM" id="SignalP"/>
    </source>
</evidence>
<dbReference type="SMART" id="SM00257">
    <property type="entry name" value="LysM"/>
    <property type="match status" value="2"/>
</dbReference>
<dbReference type="PROSITE" id="PS51782">
    <property type="entry name" value="LYSM"/>
    <property type="match status" value="2"/>
</dbReference>
<dbReference type="RefSeq" id="WP_196103563.1">
    <property type="nucleotide sequence ID" value="NZ_CP064942.1"/>
</dbReference>
<dbReference type="GO" id="GO:0004222">
    <property type="term" value="F:metalloendopeptidase activity"/>
    <property type="evidence" value="ECO:0007669"/>
    <property type="project" value="TreeGrafter"/>
</dbReference>
<dbReference type="SUPFAM" id="SSF51261">
    <property type="entry name" value="Duplicated hybrid motif"/>
    <property type="match status" value="1"/>
</dbReference>
<evidence type="ECO:0000259" key="3">
    <source>
        <dbReference type="PROSITE" id="PS51782"/>
    </source>
</evidence>
<sequence length="483" mass="47960">MTRIRMIPHTRSGLLMLGSALLLAACTETGDGTVAPVVFRGSDPAPGVTSAAPVVASAGTVDGRGIIDRGSYQTIQVVEGDSVATVAQRAGLPEGELAAYNGLPAGYNPVAGEELVLPPRADRYASVAAGTPSSADGWSLDLAQAAIDRAGQAPVQQDVLAPTAGVEPLPAAAPAATGAVASNAVRHSVAPGETLYSIARSYNTPVTALADWNSLGADFALSPGQVIEIPPAGATGTVVASVPPVALPQSTTPVGADTPLPGSGAGALTPPPSSAEPLPDDITLAVERPASPNLDQYRSGAGTEVATATEAAPVTSSPAPAAPATAAPVAAAPAATAPVETEVASLPPGTATDAESAPAPVASNAVFVPPVDGPVLRGYAPTGGANRNEGIDFAAAAGTSVRAAGDGEVVLVSRSVGDLDTIVMVRHPNNLVTVYGRITGVTVARGDSVSRGQSIGVVADRSEPSVQFQVRRGMQHTNPAEYL</sequence>
<protein>
    <submittedName>
        <fullName evidence="4">LysM peptidoglycan-binding domain-containing protein</fullName>
    </submittedName>
</protein>
<dbReference type="Proteomes" id="UP000594800">
    <property type="component" value="Chromosome"/>
</dbReference>
<dbReference type="InterPro" id="IPR011055">
    <property type="entry name" value="Dup_hybrid_motif"/>
</dbReference>
<evidence type="ECO:0000313" key="4">
    <source>
        <dbReference type="EMBL" id="QPH54354.1"/>
    </source>
</evidence>
<dbReference type="KEGG" id="poz:I0K15_00810"/>
<feature type="compositionally biased region" description="Low complexity" evidence="1">
    <location>
        <begin position="303"/>
        <end position="322"/>
    </location>
</feature>
<gene>
    <name evidence="4" type="ORF">I0K15_00810</name>
</gene>
<dbReference type="AlphaFoldDB" id="A0A7S9LS92"/>
<dbReference type="SUPFAM" id="SSF54106">
    <property type="entry name" value="LysM domain"/>
    <property type="match status" value="1"/>
</dbReference>
<feature type="chain" id="PRO_5032551727" evidence="2">
    <location>
        <begin position="25"/>
        <end position="483"/>
    </location>
</feature>
<feature type="region of interest" description="Disordered" evidence="1">
    <location>
        <begin position="249"/>
        <end position="322"/>
    </location>
</feature>
<keyword evidence="5" id="KW-1185">Reference proteome</keyword>
<evidence type="ECO:0000256" key="1">
    <source>
        <dbReference type="SAM" id="MobiDB-lite"/>
    </source>
</evidence>
<dbReference type="PANTHER" id="PTHR21666:SF270">
    <property type="entry name" value="MUREIN HYDROLASE ACTIVATOR ENVC"/>
    <property type="match status" value="1"/>
</dbReference>